<dbReference type="PANTHER" id="PTHR30405:SF11">
    <property type="entry name" value="RNA-GUIDED DNA ENDONUCLEASE RV2885C-RELATED"/>
    <property type="match status" value="1"/>
</dbReference>
<feature type="domain" description="Probable transposase IS891/IS1136/IS1341" evidence="6">
    <location>
        <begin position="167"/>
        <end position="280"/>
    </location>
</feature>
<evidence type="ECO:0000256" key="2">
    <source>
        <dbReference type="ARBA" id="ARBA00011044"/>
    </source>
</evidence>
<dbReference type="Proteomes" id="UP000003803">
    <property type="component" value="Unassembled WGS sequence"/>
</dbReference>
<dbReference type="HOGENOM" id="CLU_032903_0_0_9"/>
<accession>B0PAJ8</accession>
<evidence type="ECO:0000313" key="9">
    <source>
        <dbReference type="Proteomes" id="UP000003803"/>
    </source>
</evidence>
<sequence length="368" mass="42797">MVKTYRYKLYNSKRNRHLDEAINTAASIWNYCIAVHRRYYKLYGKHLSANRLKKHIAKLKRRRFPQWNKLGSQAVQDVVERVDRSYKAFFQHHKQKRRGRKSPPGFKKRRRYSSFTLKQAGYRFHDESNIVTIMGKDYKYWKSRPLEGKIKTVTVKRTPLGEFFIFVVCEKEVNQVLPRAGKAVGYDFGLKHFLTADDGSAIDSPEWYKASLKELRQAHRALSRCQKGSNNRRKALLHLNRVYERISNKRRDWFFKLVNRLVGENAVICLEDLNLDGMKRLWGRKVSDYAFAEFVGILEYAASQAGTTVVKIDRWAPSSKVCHICGGRNDSLSLDTREWDCPQCGAHLDRDVNAAINIKNIGSAMLSA</sequence>
<reference evidence="8" key="1">
    <citation type="submission" date="2007-11" db="EMBL/GenBank/DDBJ databases">
        <authorList>
            <person name="Fulton L."/>
            <person name="Clifton S."/>
            <person name="Fulton B."/>
            <person name="Xu J."/>
            <person name="Minx P."/>
            <person name="Pepin K.H."/>
            <person name="Johnson M."/>
            <person name="Thiruvilangam P."/>
            <person name="Bhonagiri V."/>
            <person name="Nash W.E."/>
            <person name="Mardis E.R."/>
            <person name="Wilson R.K."/>
        </authorList>
    </citation>
    <scope>NUCLEOTIDE SEQUENCE [LARGE SCALE GENOMIC DNA]</scope>
    <source>
        <strain evidence="8">DSM 17241</strain>
    </source>
</reference>
<organism evidence="8 9">
    <name type="scientific">Anaerotruncus colihominis DSM 17241</name>
    <dbReference type="NCBI Taxonomy" id="445972"/>
    <lineage>
        <taxon>Bacteria</taxon>
        <taxon>Bacillati</taxon>
        <taxon>Bacillota</taxon>
        <taxon>Clostridia</taxon>
        <taxon>Eubacteriales</taxon>
        <taxon>Oscillospiraceae</taxon>
        <taxon>Anaerotruncus</taxon>
    </lineage>
</organism>
<comment type="similarity">
    <text evidence="1">In the C-terminal section; belongs to the transposase 35 family.</text>
</comment>
<evidence type="ECO:0000313" key="8">
    <source>
        <dbReference type="EMBL" id="EDS11178.1"/>
    </source>
</evidence>
<keyword evidence="9" id="KW-1185">Reference proteome</keyword>
<dbReference type="AlphaFoldDB" id="B0PAJ8"/>
<keyword evidence="5" id="KW-0233">DNA recombination</keyword>
<keyword evidence="4" id="KW-0238">DNA-binding</keyword>
<evidence type="ECO:0000256" key="1">
    <source>
        <dbReference type="ARBA" id="ARBA00008761"/>
    </source>
</evidence>
<evidence type="ECO:0000259" key="6">
    <source>
        <dbReference type="Pfam" id="PF01385"/>
    </source>
</evidence>
<evidence type="ECO:0000256" key="5">
    <source>
        <dbReference type="ARBA" id="ARBA00023172"/>
    </source>
</evidence>
<dbReference type="InterPro" id="IPR051399">
    <property type="entry name" value="RNA-guided_DNA_endo/Transpos"/>
</dbReference>
<dbReference type="eggNOG" id="COG0675">
    <property type="taxonomic scope" value="Bacteria"/>
</dbReference>
<dbReference type="GO" id="GO:0006310">
    <property type="term" value="P:DNA recombination"/>
    <property type="evidence" value="ECO:0007669"/>
    <property type="project" value="UniProtKB-KW"/>
</dbReference>
<protein>
    <submittedName>
        <fullName evidence="8">Transposase, IS605 OrfB family</fullName>
    </submittedName>
</protein>
<evidence type="ECO:0000259" key="7">
    <source>
        <dbReference type="Pfam" id="PF07282"/>
    </source>
</evidence>
<proteinExistence type="inferred from homology"/>
<comment type="caution">
    <text evidence="8">The sequence shown here is derived from an EMBL/GenBank/DDBJ whole genome shotgun (WGS) entry which is preliminary data.</text>
</comment>
<comment type="similarity">
    <text evidence="2">In the N-terminal section; belongs to the transposase 2 family.</text>
</comment>
<dbReference type="InterPro" id="IPR010095">
    <property type="entry name" value="Cas12f1-like_TNB"/>
</dbReference>
<dbReference type="PANTHER" id="PTHR30405">
    <property type="entry name" value="TRANSPOSASE"/>
    <property type="match status" value="1"/>
</dbReference>
<dbReference type="Pfam" id="PF01385">
    <property type="entry name" value="OrfB_IS605"/>
    <property type="match status" value="1"/>
</dbReference>
<keyword evidence="3" id="KW-0815">Transposition</keyword>
<feature type="domain" description="Cas12f1-like TNB" evidence="7">
    <location>
        <begin position="291"/>
        <end position="358"/>
    </location>
</feature>
<dbReference type="InterPro" id="IPR001959">
    <property type="entry name" value="Transposase"/>
</dbReference>
<evidence type="ECO:0000256" key="4">
    <source>
        <dbReference type="ARBA" id="ARBA00023125"/>
    </source>
</evidence>
<name>B0PAJ8_9FIRM</name>
<dbReference type="NCBIfam" id="NF040570">
    <property type="entry name" value="guided_TnpB"/>
    <property type="match status" value="1"/>
</dbReference>
<dbReference type="RefSeq" id="WP_006875093.1">
    <property type="nucleotide sequence ID" value="NZ_DS544183.1"/>
</dbReference>
<dbReference type="GO" id="GO:0032196">
    <property type="term" value="P:transposition"/>
    <property type="evidence" value="ECO:0007669"/>
    <property type="project" value="UniProtKB-KW"/>
</dbReference>
<dbReference type="GO" id="GO:0003677">
    <property type="term" value="F:DNA binding"/>
    <property type="evidence" value="ECO:0007669"/>
    <property type="project" value="UniProtKB-KW"/>
</dbReference>
<dbReference type="Pfam" id="PF07282">
    <property type="entry name" value="Cas12f1-like_TNB"/>
    <property type="match status" value="1"/>
</dbReference>
<dbReference type="EMBL" id="ABGD02000014">
    <property type="protein sequence ID" value="EDS11178.1"/>
    <property type="molecule type" value="Genomic_DNA"/>
</dbReference>
<evidence type="ECO:0000256" key="3">
    <source>
        <dbReference type="ARBA" id="ARBA00022578"/>
    </source>
</evidence>
<reference evidence="8" key="2">
    <citation type="submission" date="2013-09" db="EMBL/GenBank/DDBJ databases">
        <title>Draft genome sequence of Anaerotruncus colihominis(DSM 17241).</title>
        <authorList>
            <person name="Sudarsanam P."/>
            <person name="Ley R."/>
            <person name="Guruge J."/>
            <person name="Turnbaugh P.J."/>
            <person name="Mahowald M."/>
            <person name="Liep D."/>
            <person name="Gordon J."/>
        </authorList>
    </citation>
    <scope>NUCLEOTIDE SEQUENCE</scope>
    <source>
        <strain evidence="8">DSM 17241</strain>
    </source>
</reference>
<gene>
    <name evidence="8" type="ORF">ANACOL_01798</name>
</gene>